<feature type="region of interest" description="Disordered" evidence="1">
    <location>
        <begin position="1"/>
        <end position="55"/>
    </location>
</feature>
<organism evidence="2 3">
    <name type="scientific">Phytophthora pseudosyringae</name>
    <dbReference type="NCBI Taxonomy" id="221518"/>
    <lineage>
        <taxon>Eukaryota</taxon>
        <taxon>Sar</taxon>
        <taxon>Stramenopiles</taxon>
        <taxon>Oomycota</taxon>
        <taxon>Peronosporomycetes</taxon>
        <taxon>Peronosporales</taxon>
        <taxon>Peronosporaceae</taxon>
        <taxon>Phytophthora</taxon>
    </lineage>
</organism>
<dbReference type="EMBL" id="JAGDFM010000186">
    <property type="protein sequence ID" value="KAG7383121.1"/>
    <property type="molecule type" value="Genomic_DNA"/>
</dbReference>
<protein>
    <submittedName>
        <fullName evidence="2">Uncharacterized protein</fullName>
    </submittedName>
</protein>
<sequence>MLDPKAPDQGSFASSQGLSRQLPSVSTAPVTSTMGSLPSTISTTPGLTTSGDSSSVLTPATTACLTAGPTGLVPAVPVPAPLRSMSSPTSPPIFDPVPQSVRIPASLTDMARRECLEQGPDGLCDREMLPLLRCFGVEGFYAQVLGSLQLLRVLLDRVQALQTGLSGTDLAATNVQLSSKRLHSRPAGVVSSSDQTGIGAQKLRILNLENRLKALGSQYDDAVAEGQHFRDQAQSQALRIAELEAKLDKAGRFSPTGLLDFIMTKGKAEGF</sequence>
<comment type="caution">
    <text evidence="2">The sequence shown here is derived from an EMBL/GenBank/DDBJ whole genome shotgun (WGS) entry which is preliminary data.</text>
</comment>
<proteinExistence type="predicted"/>
<dbReference type="Proteomes" id="UP000694044">
    <property type="component" value="Unassembled WGS sequence"/>
</dbReference>
<gene>
    <name evidence="2" type="ORF">PHYPSEUDO_003993</name>
</gene>
<reference evidence="2" key="1">
    <citation type="submission" date="2021-02" db="EMBL/GenBank/DDBJ databases">
        <authorList>
            <person name="Palmer J.M."/>
        </authorList>
    </citation>
    <scope>NUCLEOTIDE SEQUENCE</scope>
    <source>
        <strain evidence="2">SCRP734</strain>
    </source>
</reference>
<feature type="compositionally biased region" description="Polar residues" evidence="1">
    <location>
        <begin position="11"/>
        <end position="55"/>
    </location>
</feature>
<keyword evidence="3" id="KW-1185">Reference proteome</keyword>
<evidence type="ECO:0000313" key="3">
    <source>
        <dbReference type="Proteomes" id="UP000694044"/>
    </source>
</evidence>
<dbReference type="AlphaFoldDB" id="A0A8T1VPU3"/>
<accession>A0A8T1VPU3</accession>
<name>A0A8T1VPU3_9STRA</name>
<evidence type="ECO:0000313" key="2">
    <source>
        <dbReference type="EMBL" id="KAG7383121.1"/>
    </source>
</evidence>
<evidence type="ECO:0000256" key="1">
    <source>
        <dbReference type="SAM" id="MobiDB-lite"/>
    </source>
</evidence>